<dbReference type="RefSeq" id="WP_119647107.1">
    <property type="nucleotide sequence ID" value="NZ_QXFI01000018.1"/>
</dbReference>
<dbReference type="Proteomes" id="UP000321621">
    <property type="component" value="Unassembled WGS sequence"/>
</dbReference>
<feature type="signal peptide" evidence="1">
    <location>
        <begin position="1"/>
        <end position="18"/>
    </location>
</feature>
<dbReference type="EMBL" id="QXFI01000018">
    <property type="protein sequence ID" value="RIV45412.1"/>
    <property type="molecule type" value="Genomic_DNA"/>
</dbReference>
<reference evidence="3 5" key="2">
    <citation type="submission" date="2019-07" db="EMBL/GenBank/DDBJ databases">
        <title>Draft genome of two Muricauda strains isolated from deep sea.</title>
        <authorList>
            <person name="Sun C."/>
        </authorList>
    </citation>
    <scope>NUCLEOTIDE SEQUENCE [LARGE SCALE GENOMIC DNA]</scope>
    <source>
        <strain evidence="3 5">72</strain>
    </source>
</reference>
<evidence type="ECO:0008006" key="6">
    <source>
        <dbReference type="Google" id="ProtNLM"/>
    </source>
</evidence>
<evidence type="ECO:0000313" key="5">
    <source>
        <dbReference type="Proteomes" id="UP000321621"/>
    </source>
</evidence>
<evidence type="ECO:0000256" key="1">
    <source>
        <dbReference type="SAM" id="SignalP"/>
    </source>
</evidence>
<evidence type="ECO:0000313" key="2">
    <source>
        <dbReference type="EMBL" id="RIV45412.1"/>
    </source>
</evidence>
<dbReference type="EMBL" id="VNWK01000018">
    <property type="protein sequence ID" value="TXJ96890.1"/>
    <property type="molecule type" value="Genomic_DNA"/>
</dbReference>
<accession>A0A3A1NN06</accession>
<evidence type="ECO:0000313" key="3">
    <source>
        <dbReference type="EMBL" id="TXJ96890.1"/>
    </source>
</evidence>
<sequence length="168" mass="19077">MKKLVLPILLFMSILVNAQNNGSCNCCSENHKAFDFWIGEWEVTNYNNGKPAGSSVISREEDGCVIRENWTSAQAGYTGTSMNFYNAGTGLWEQLWVDNAGAILKLKGNRVENQMILTSDEFIKEDGKKYRNRITWTKLEDGSVRQLWEVFQGETVVSTAFDGLYKRK</sequence>
<proteinExistence type="predicted"/>
<keyword evidence="5" id="KW-1185">Reference proteome</keyword>
<gene>
    <name evidence="2" type="ORF">D2V05_07550</name>
    <name evidence="3" type="ORF">FQ017_07485</name>
</gene>
<protein>
    <recommendedName>
        <fullName evidence="6">DUF1579 domain-containing protein</fullName>
    </recommendedName>
</protein>
<feature type="chain" id="PRO_5017276923" description="DUF1579 domain-containing protein" evidence="1">
    <location>
        <begin position="19"/>
        <end position="168"/>
    </location>
</feature>
<dbReference type="OrthoDB" id="1121396at2"/>
<name>A0A3A1NN06_9FLAO</name>
<dbReference type="Proteomes" id="UP000266691">
    <property type="component" value="Unassembled WGS sequence"/>
</dbReference>
<dbReference type="AlphaFoldDB" id="A0A3A1NN06"/>
<keyword evidence="1" id="KW-0732">Signal</keyword>
<comment type="caution">
    <text evidence="2">The sequence shown here is derived from an EMBL/GenBank/DDBJ whole genome shotgun (WGS) entry which is preliminary data.</text>
</comment>
<organism evidence="2 4">
    <name type="scientific">Flagellimonas pelagia</name>
    <dbReference type="NCBI Taxonomy" id="2306998"/>
    <lineage>
        <taxon>Bacteria</taxon>
        <taxon>Pseudomonadati</taxon>
        <taxon>Bacteroidota</taxon>
        <taxon>Flavobacteriia</taxon>
        <taxon>Flavobacteriales</taxon>
        <taxon>Flavobacteriaceae</taxon>
        <taxon>Flagellimonas</taxon>
    </lineage>
</organism>
<reference evidence="2 4" key="1">
    <citation type="submission" date="2018-08" db="EMBL/GenBank/DDBJ databases">
        <title>Proposal of Muricauda 72 sp.nov. and Muricauda NH166 sp.nov., isolated from seawater.</title>
        <authorList>
            <person name="Cheng H."/>
            <person name="Wu Y.-H."/>
            <person name="Guo L.-L."/>
            <person name="Xu X.-W."/>
        </authorList>
    </citation>
    <scope>NUCLEOTIDE SEQUENCE [LARGE SCALE GENOMIC DNA]</scope>
    <source>
        <strain evidence="2 4">72</strain>
    </source>
</reference>
<evidence type="ECO:0000313" key="4">
    <source>
        <dbReference type="Proteomes" id="UP000266691"/>
    </source>
</evidence>